<evidence type="ECO:0000256" key="8">
    <source>
        <dbReference type="ARBA" id="ARBA00022989"/>
    </source>
</evidence>
<feature type="transmembrane region" description="Helical" evidence="11">
    <location>
        <begin position="175"/>
        <end position="194"/>
    </location>
</feature>
<gene>
    <name evidence="13" type="ORF">NSCAC_0119</name>
</gene>
<evidence type="ECO:0000256" key="1">
    <source>
        <dbReference type="ARBA" id="ARBA00004651"/>
    </source>
</evidence>
<evidence type="ECO:0000256" key="2">
    <source>
        <dbReference type="ARBA" id="ARBA00007783"/>
    </source>
</evidence>
<proteinExistence type="inferred from homology"/>
<evidence type="ECO:0000256" key="5">
    <source>
        <dbReference type="ARBA" id="ARBA00022597"/>
    </source>
</evidence>
<reference evidence="13 14" key="1">
    <citation type="submission" date="2020-03" db="EMBL/GenBank/DDBJ databases">
        <authorList>
            <person name="Picone N."/>
        </authorList>
    </citation>
    <scope>NUCLEOTIDE SEQUENCE [LARGE SCALE GENOMIC DNA]</scope>
    <source>
        <strain evidence="13">NSCAC1</strain>
    </source>
</reference>
<feature type="transmembrane region" description="Helical" evidence="11">
    <location>
        <begin position="135"/>
        <end position="163"/>
    </location>
</feature>
<dbReference type="InterPro" id="IPR000412">
    <property type="entry name" value="ABC_2_transport"/>
</dbReference>
<accession>A0A7G1Q7G0</accession>
<comment type="caution">
    <text evidence="11">Lacks conserved residue(s) required for the propagation of feature annotation.</text>
</comment>
<evidence type="ECO:0000313" key="14">
    <source>
        <dbReference type="Proteomes" id="UP000516072"/>
    </source>
</evidence>
<keyword evidence="3 11" id="KW-0813">Transport</keyword>
<dbReference type="PANTHER" id="PTHR30413:SF10">
    <property type="entry name" value="CAPSULE POLYSACCHARIDE EXPORT INNER-MEMBRANE PROTEIN CTRC"/>
    <property type="match status" value="1"/>
</dbReference>
<dbReference type="InterPro" id="IPR013525">
    <property type="entry name" value="ABC2_TM"/>
</dbReference>
<evidence type="ECO:0000256" key="9">
    <source>
        <dbReference type="ARBA" id="ARBA00023047"/>
    </source>
</evidence>
<dbReference type="AlphaFoldDB" id="A0A7G1Q7G0"/>
<dbReference type="Proteomes" id="UP000516072">
    <property type="component" value="Chromosome"/>
</dbReference>
<keyword evidence="5" id="KW-0762">Sugar transport</keyword>
<dbReference type="InterPro" id="IPR047817">
    <property type="entry name" value="ABC2_TM_bact-type"/>
</dbReference>
<feature type="transmembrane region" description="Helical" evidence="11">
    <location>
        <begin position="30"/>
        <end position="52"/>
    </location>
</feature>
<evidence type="ECO:0000256" key="6">
    <source>
        <dbReference type="ARBA" id="ARBA00022692"/>
    </source>
</evidence>
<feature type="domain" description="ABC transmembrane type-2" evidence="12">
    <location>
        <begin position="28"/>
        <end position="252"/>
    </location>
</feature>
<dbReference type="GO" id="GO:0043190">
    <property type="term" value="C:ATP-binding cassette (ABC) transporter complex"/>
    <property type="evidence" value="ECO:0007669"/>
    <property type="project" value="InterPro"/>
</dbReference>
<evidence type="ECO:0000256" key="11">
    <source>
        <dbReference type="RuleBase" id="RU361157"/>
    </source>
</evidence>
<dbReference type="EMBL" id="LR778175">
    <property type="protein sequence ID" value="CAB1274339.1"/>
    <property type="molecule type" value="Genomic_DNA"/>
</dbReference>
<keyword evidence="9" id="KW-0625">Polysaccharide transport</keyword>
<dbReference type="GO" id="GO:0015920">
    <property type="term" value="P:lipopolysaccharide transport"/>
    <property type="evidence" value="ECO:0007669"/>
    <property type="project" value="TreeGrafter"/>
</dbReference>
<dbReference type="GO" id="GO:0140359">
    <property type="term" value="F:ABC-type transporter activity"/>
    <property type="evidence" value="ECO:0007669"/>
    <property type="project" value="InterPro"/>
</dbReference>
<dbReference type="PANTHER" id="PTHR30413">
    <property type="entry name" value="INNER MEMBRANE TRANSPORT PERMEASE"/>
    <property type="match status" value="1"/>
</dbReference>
<evidence type="ECO:0000256" key="7">
    <source>
        <dbReference type="ARBA" id="ARBA00022903"/>
    </source>
</evidence>
<feature type="transmembrane region" description="Helical" evidence="11">
    <location>
        <begin position="227"/>
        <end position="249"/>
    </location>
</feature>
<dbReference type="GO" id="GO:0015774">
    <property type="term" value="P:polysaccharide transport"/>
    <property type="evidence" value="ECO:0007669"/>
    <property type="project" value="UniProtKB-KW"/>
</dbReference>
<name>A0A7G1Q7G0_9GAMM</name>
<dbReference type="RefSeq" id="WP_232085938.1">
    <property type="nucleotide sequence ID" value="NZ_LR778175.1"/>
</dbReference>
<dbReference type="PRINTS" id="PR00164">
    <property type="entry name" value="ABC2TRNSPORT"/>
</dbReference>
<evidence type="ECO:0000256" key="4">
    <source>
        <dbReference type="ARBA" id="ARBA00022475"/>
    </source>
</evidence>
<evidence type="ECO:0000259" key="12">
    <source>
        <dbReference type="PROSITE" id="PS51012"/>
    </source>
</evidence>
<evidence type="ECO:0000256" key="10">
    <source>
        <dbReference type="ARBA" id="ARBA00023136"/>
    </source>
</evidence>
<comment type="similarity">
    <text evidence="2 11">Belongs to the ABC-2 integral membrane protein family.</text>
</comment>
<keyword evidence="6 11" id="KW-0812">Transmembrane</keyword>
<organism evidence="13 14">
    <name type="scientific">Candidatus Nitrosacidococcus tergens</name>
    <dbReference type="NCBI Taxonomy" id="553981"/>
    <lineage>
        <taxon>Bacteria</taxon>
        <taxon>Pseudomonadati</taxon>
        <taxon>Pseudomonadota</taxon>
        <taxon>Gammaproteobacteria</taxon>
        <taxon>Chromatiales</taxon>
        <taxon>Chromatiaceae</taxon>
        <taxon>Candidatus Nitrosacidococcus</taxon>
    </lineage>
</organism>
<keyword evidence="8 11" id="KW-1133">Transmembrane helix</keyword>
<feature type="transmembrane region" description="Helical" evidence="11">
    <location>
        <begin position="105"/>
        <end position="129"/>
    </location>
</feature>
<sequence>MLSIFQSRSILYQLWLREIKSRYLGSISGYLWVFFQPVAQLALYALVFATIFKVRFPELDQHSFVEFVAIALWPWLAFQEGIQRALGAITNNGALIKKVALPSELLIYSSVGGSYAVHGAGFLFILILLKASGAYIYLAMLSWVILLLGLLLLFTLGLALILATLQVFFRDMEHILASVLMLWFYASPILYPISLVPEPFHTLLLLNPLSYFFDHFRELLLFDQFNFSLLDGVATFLSFSLFYVGLWFFRRCASQFEAFI</sequence>
<keyword evidence="4 11" id="KW-1003">Cell membrane</keyword>
<keyword evidence="7" id="KW-0972">Capsule biogenesis/degradation</keyword>
<evidence type="ECO:0000313" key="13">
    <source>
        <dbReference type="EMBL" id="CAB1274339.1"/>
    </source>
</evidence>
<dbReference type="Pfam" id="PF01061">
    <property type="entry name" value="ABC2_membrane"/>
    <property type="match status" value="1"/>
</dbReference>
<dbReference type="KEGG" id="ntg:NSCAC_0119"/>
<comment type="subcellular location">
    <subcellularLocation>
        <location evidence="11">Cell inner membrane</location>
        <topology evidence="11">Multi-pass membrane protein</topology>
    </subcellularLocation>
    <subcellularLocation>
        <location evidence="1">Cell membrane</location>
        <topology evidence="1">Multi-pass membrane protein</topology>
    </subcellularLocation>
</comment>
<evidence type="ECO:0000256" key="3">
    <source>
        <dbReference type="ARBA" id="ARBA00022448"/>
    </source>
</evidence>
<keyword evidence="10 11" id="KW-0472">Membrane</keyword>
<dbReference type="PROSITE" id="PS51012">
    <property type="entry name" value="ABC_TM2"/>
    <property type="match status" value="1"/>
</dbReference>
<protein>
    <recommendedName>
        <fullName evidence="11">Transport permease protein</fullName>
    </recommendedName>
</protein>
<keyword evidence="14" id="KW-1185">Reference proteome</keyword>